<name>A0ABM1VCB7_SOLPN</name>
<keyword evidence="1" id="KW-1185">Reference proteome</keyword>
<evidence type="ECO:0000313" key="2">
    <source>
        <dbReference type="RefSeq" id="XP_027773385.1"/>
    </source>
</evidence>
<reference evidence="1" key="1">
    <citation type="journal article" date="2014" name="Nat. Genet.">
        <title>The genome of the stress-tolerant wild tomato species Solanum pennellii.</title>
        <authorList>
            <person name="Bolger A."/>
            <person name="Scossa F."/>
            <person name="Bolger M.E."/>
            <person name="Lanz C."/>
            <person name="Maumus F."/>
            <person name="Tohge T."/>
            <person name="Quesneville H."/>
            <person name="Alseekh S."/>
            <person name="Sorensen I."/>
            <person name="Lichtenstein G."/>
            <person name="Fich E.A."/>
            <person name="Conte M."/>
            <person name="Keller H."/>
            <person name="Schneeberger K."/>
            <person name="Schwacke R."/>
            <person name="Ofner I."/>
            <person name="Vrebalov J."/>
            <person name="Xu Y."/>
            <person name="Osorio S."/>
            <person name="Aflitos S.A."/>
            <person name="Schijlen E."/>
            <person name="Jimenez-Gomez J.M."/>
            <person name="Ryngajllo M."/>
            <person name="Kimura S."/>
            <person name="Kumar R."/>
            <person name="Koenig D."/>
            <person name="Headland L.R."/>
            <person name="Maloof J.N."/>
            <person name="Sinha N."/>
            <person name="van Ham R.C."/>
            <person name="Lankhorst R.K."/>
            <person name="Mao L."/>
            <person name="Vogel A."/>
            <person name="Arsova B."/>
            <person name="Panstruga R."/>
            <person name="Fei Z."/>
            <person name="Rose J.K."/>
            <person name="Zamir D."/>
            <person name="Carrari F."/>
            <person name="Giovannoni J.J."/>
            <person name="Weigel D."/>
            <person name="Usadel B."/>
            <person name="Fernie A.R."/>
        </authorList>
    </citation>
    <scope>NUCLEOTIDE SEQUENCE [LARGE SCALE GENOMIC DNA]</scope>
    <source>
        <strain evidence="1">cv. LA0716</strain>
    </source>
</reference>
<gene>
    <name evidence="2" type="primary">LOC107021845</name>
</gene>
<dbReference type="Proteomes" id="UP000694930">
    <property type="component" value="Chromosome 6"/>
</dbReference>
<protein>
    <submittedName>
        <fullName evidence="2">Uncharacterized protein LOC107021845</fullName>
    </submittedName>
</protein>
<accession>A0ABM1VCB7</accession>
<evidence type="ECO:0000313" key="1">
    <source>
        <dbReference type="Proteomes" id="UP000694930"/>
    </source>
</evidence>
<sequence>MLFLLQFSGVFFHGHRRNWVNLLIISRILRSILFSGLFFHGRRRNWVNLLIFSRILRSILVLIGGEGEENGNENWEIRGVIISFGIEGHQHDQRTFFLSSRVSGRVSGKACIHYILLWL</sequence>
<dbReference type="GeneID" id="107021845"/>
<dbReference type="RefSeq" id="XP_027773385.1">
    <property type="nucleotide sequence ID" value="XM_027917584.1"/>
</dbReference>
<reference evidence="2" key="2">
    <citation type="submission" date="2025-08" db="UniProtKB">
        <authorList>
            <consortium name="RefSeq"/>
        </authorList>
    </citation>
    <scope>IDENTIFICATION</scope>
</reference>
<organism evidence="1 2">
    <name type="scientific">Solanum pennellii</name>
    <name type="common">Tomato</name>
    <name type="synonym">Lycopersicon pennellii</name>
    <dbReference type="NCBI Taxonomy" id="28526"/>
    <lineage>
        <taxon>Eukaryota</taxon>
        <taxon>Viridiplantae</taxon>
        <taxon>Streptophyta</taxon>
        <taxon>Embryophyta</taxon>
        <taxon>Tracheophyta</taxon>
        <taxon>Spermatophyta</taxon>
        <taxon>Magnoliopsida</taxon>
        <taxon>eudicotyledons</taxon>
        <taxon>Gunneridae</taxon>
        <taxon>Pentapetalae</taxon>
        <taxon>asterids</taxon>
        <taxon>lamiids</taxon>
        <taxon>Solanales</taxon>
        <taxon>Solanaceae</taxon>
        <taxon>Solanoideae</taxon>
        <taxon>Solaneae</taxon>
        <taxon>Solanum</taxon>
        <taxon>Solanum subgen. Lycopersicon</taxon>
    </lineage>
</organism>
<proteinExistence type="predicted"/>